<dbReference type="InterPro" id="IPR051534">
    <property type="entry name" value="CBASS_pafABC_assoc_protein"/>
</dbReference>
<evidence type="ECO:0000259" key="1">
    <source>
        <dbReference type="Pfam" id="PF13280"/>
    </source>
</evidence>
<dbReference type="PANTHER" id="PTHR34580">
    <property type="match status" value="1"/>
</dbReference>
<dbReference type="AlphaFoldDB" id="A0A2W5IF53"/>
<proteinExistence type="predicted"/>
<protein>
    <recommendedName>
        <fullName evidence="1">WYL domain-containing protein</fullName>
    </recommendedName>
</protein>
<evidence type="ECO:0000313" key="3">
    <source>
        <dbReference type="Proteomes" id="UP000248606"/>
    </source>
</evidence>
<dbReference type="Pfam" id="PF13280">
    <property type="entry name" value="WYL"/>
    <property type="match status" value="1"/>
</dbReference>
<dbReference type="PANTHER" id="PTHR34580:SF3">
    <property type="entry name" value="PROTEIN PAFB"/>
    <property type="match status" value="1"/>
</dbReference>
<evidence type="ECO:0000313" key="2">
    <source>
        <dbReference type="EMBL" id="PZP89978.1"/>
    </source>
</evidence>
<dbReference type="PROSITE" id="PS52050">
    <property type="entry name" value="WYL"/>
    <property type="match status" value="1"/>
</dbReference>
<feature type="domain" description="WYL" evidence="1">
    <location>
        <begin position="153"/>
        <end position="218"/>
    </location>
</feature>
<dbReference type="Proteomes" id="UP000248606">
    <property type="component" value="Unassembled WGS sequence"/>
</dbReference>
<accession>A0A2W5IF53</accession>
<comment type="caution">
    <text evidence="2">The sequence shown here is derived from an EMBL/GenBank/DDBJ whole genome shotgun (WGS) entry which is preliminary data.</text>
</comment>
<dbReference type="EMBL" id="QFOZ01000001">
    <property type="protein sequence ID" value="PZP89978.1"/>
    <property type="molecule type" value="Genomic_DNA"/>
</dbReference>
<sequence>MNYYQGVPTSKISPTERQLNLVIALLNTSTYLTAEEIRQSVAGYDAHNGEAGRQMFERDKQVLKELGIPISVVTTEEKYGVPGYRIHKSDYQLEPMSFTSAERTAINFAMQLYRDKKYDVLQRGFDKLQHDVTESGSASRNSVIGTDREELDKLTTLSEAASQHSTVDFLYHTATNITPERRIVEPWGVVADNGQWYCLGFDRKREAMRVFRLSRMTGPVVDRDEPAHSERPRICARELLRQQLSSVRRYISAEIATDSDISEELSLAADHIETSVARNTEGATEGEERQNILHFTNVNYQWLRDMILANTPHVSVLSPQDLADDVHACLVRIVNRGSHAE</sequence>
<gene>
    <name evidence="2" type="ORF">DI579_02160</name>
</gene>
<dbReference type="InterPro" id="IPR026881">
    <property type="entry name" value="WYL_dom"/>
</dbReference>
<organism evidence="2 3">
    <name type="scientific">Lawsonella clevelandensis</name>
    <dbReference type="NCBI Taxonomy" id="1528099"/>
    <lineage>
        <taxon>Bacteria</taxon>
        <taxon>Bacillati</taxon>
        <taxon>Actinomycetota</taxon>
        <taxon>Actinomycetes</taxon>
        <taxon>Mycobacteriales</taxon>
        <taxon>Lawsonellaceae</taxon>
        <taxon>Lawsonella</taxon>
    </lineage>
</organism>
<reference evidence="2 3" key="1">
    <citation type="submission" date="2017-08" db="EMBL/GenBank/DDBJ databases">
        <title>Infants hospitalized years apart are colonized by the same room-sourced microbial strains.</title>
        <authorList>
            <person name="Brooks B."/>
            <person name="Olm M.R."/>
            <person name="Firek B.A."/>
            <person name="Baker R."/>
            <person name="Thomas B.C."/>
            <person name="Morowitz M.J."/>
            <person name="Banfield J.F."/>
        </authorList>
    </citation>
    <scope>NUCLEOTIDE SEQUENCE [LARGE SCALE GENOMIC DNA]</scope>
    <source>
        <strain evidence="2">S2_006_000_R1_57</strain>
    </source>
</reference>
<name>A0A2W5IF53_9ACTN</name>